<dbReference type="AlphaFoldDB" id="A0A2N4TWS4"/>
<dbReference type="GO" id="GO:0006351">
    <property type="term" value="P:DNA-templated transcription"/>
    <property type="evidence" value="ECO:0007669"/>
    <property type="project" value="TreeGrafter"/>
</dbReference>
<dbReference type="CDD" id="cd08474">
    <property type="entry name" value="PBP2_CrgA_like_5"/>
    <property type="match status" value="1"/>
</dbReference>
<dbReference type="Pfam" id="PF00126">
    <property type="entry name" value="HTH_1"/>
    <property type="match status" value="1"/>
</dbReference>
<dbReference type="PANTHER" id="PTHR30537:SF1">
    <property type="entry name" value="HTH-TYPE TRANSCRIPTIONAL REGULATOR PGRR"/>
    <property type="match status" value="1"/>
</dbReference>
<dbReference type="PANTHER" id="PTHR30537">
    <property type="entry name" value="HTH-TYPE TRANSCRIPTIONAL REGULATOR"/>
    <property type="match status" value="1"/>
</dbReference>
<dbReference type="SUPFAM" id="SSF53850">
    <property type="entry name" value="Periplasmic binding protein-like II"/>
    <property type="match status" value="1"/>
</dbReference>
<evidence type="ECO:0000313" key="6">
    <source>
        <dbReference type="EMBL" id="PLC44150.1"/>
    </source>
</evidence>
<comment type="caution">
    <text evidence="6">The sequence shown here is derived from an EMBL/GenBank/DDBJ whole genome shotgun (WGS) entry which is preliminary data.</text>
</comment>
<evidence type="ECO:0000313" key="7">
    <source>
        <dbReference type="Proteomes" id="UP000234456"/>
    </source>
</evidence>
<dbReference type="GO" id="GO:0003700">
    <property type="term" value="F:DNA-binding transcription factor activity"/>
    <property type="evidence" value="ECO:0007669"/>
    <property type="project" value="InterPro"/>
</dbReference>
<feature type="domain" description="HTH lysR-type" evidence="5">
    <location>
        <begin position="4"/>
        <end position="61"/>
    </location>
</feature>
<evidence type="ECO:0000256" key="1">
    <source>
        <dbReference type="ARBA" id="ARBA00009437"/>
    </source>
</evidence>
<dbReference type="InterPro" id="IPR000847">
    <property type="entry name" value="LysR_HTH_N"/>
</dbReference>
<evidence type="ECO:0000256" key="3">
    <source>
        <dbReference type="ARBA" id="ARBA00023125"/>
    </source>
</evidence>
<proteinExistence type="inferred from homology"/>
<gene>
    <name evidence="6" type="ORF">C0Q88_05485</name>
</gene>
<evidence type="ECO:0000256" key="2">
    <source>
        <dbReference type="ARBA" id="ARBA00023015"/>
    </source>
</evidence>
<dbReference type="FunFam" id="3.40.190.290:FF:000012">
    <property type="entry name" value="Transcriptional regulator, LysR family"/>
    <property type="match status" value="1"/>
</dbReference>
<dbReference type="Gene3D" id="3.40.190.290">
    <property type="match status" value="1"/>
</dbReference>
<dbReference type="Proteomes" id="UP000234456">
    <property type="component" value="Unassembled WGS sequence"/>
</dbReference>
<dbReference type="OrthoDB" id="5525645at2"/>
<evidence type="ECO:0000259" key="5">
    <source>
        <dbReference type="PROSITE" id="PS50931"/>
    </source>
</evidence>
<dbReference type="PRINTS" id="PR00039">
    <property type="entry name" value="HTHLYSR"/>
</dbReference>
<dbReference type="InterPro" id="IPR036390">
    <property type="entry name" value="WH_DNA-bd_sf"/>
</dbReference>
<organism evidence="6 7">
    <name type="scientific">Ralstonia pickettii</name>
    <name type="common">Burkholderia pickettii</name>
    <dbReference type="NCBI Taxonomy" id="329"/>
    <lineage>
        <taxon>Bacteria</taxon>
        <taxon>Pseudomonadati</taxon>
        <taxon>Pseudomonadota</taxon>
        <taxon>Betaproteobacteria</taxon>
        <taxon>Burkholderiales</taxon>
        <taxon>Burkholderiaceae</taxon>
        <taxon>Ralstonia</taxon>
    </lineage>
</organism>
<dbReference type="Gene3D" id="1.10.10.10">
    <property type="entry name" value="Winged helix-like DNA-binding domain superfamily/Winged helix DNA-binding domain"/>
    <property type="match status" value="1"/>
</dbReference>
<keyword evidence="3" id="KW-0238">DNA-binding</keyword>
<dbReference type="Pfam" id="PF03466">
    <property type="entry name" value="LysR_substrate"/>
    <property type="match status" value="1"/>
</dbReference>
<accession>A0A2N4TWS4</accession>
<comment type="similarity">
    <text evidence="1">Belongs to the LysR transcriptional regulatory family.</text>
</comment>
<sequence>MERDDLIDLNAFVAIAEEQSFTRAAARLSTSQSALSHTLRRLEARLGVRLLTRTTRSVALTAAGEVFLRGLKPAFEAIDASLGAVGSLRETPSGSIRITAPRHAATAVLWPALRTFATDYPDVEVEVSTDAALRDLLRDRFDAGIRLGELVADNMVAVRIGPDLRLAVVAAPEYVARHGIPKTPRDLAQHACINFRLPGSGGLYAWQFRKGRQELKVRVGGQLVFNDPDMILAAAADGHGIACLIEDHAAHVIQSGRLVRLLEDWCPPFSGYHLYYPTRKNNSAAFRLLVERLRAG</sequence>
<protein>
    <submittedName>
        <fullName evidence="6">LysR family transcriptional regulator</fullName>
    </submittedName>
</protein>
<dbReference type="InterPro" id="IPR005119">
    <property type="entry name" value="LysR_subst-bd"/>
</dbReference>
<dbReference type="InterPro" id="IPR036388">
    <property type="entry name" value="WH-like_DNA-bd_sf"/>
</dbReference>
<name>A0A2N4TWS4_RALPI</name>
<dbReference type="EMBL" id="PKQE01000001">
    <property type="protein sequence ID" value="PLC44150.1"/>
    <property type="molecule type" value="Genomic_DNA"/>
</dbReference>
<dbReference type="PROSITE" id="PS50931">
    <property type="entry name" value="HTH_LYSR"/>
    <property type="match status" value="1"/>
</dbReference>
<dbReference type="RefSeq" id="WP_102064649.1">
    <property type="nucleotide sequence ID" value="NZ_PKQE01000001.1"/>
</dbReference>
<dbReference type="SUPFAM" id="SSF46785">
    <property type="entry name" value="Winged helix' DNA-binding domain"/>
    <property type="match status" value="1"/>
</dbReference>
<dbReference type="GO" id="GO:0043565">
    <property type="term" value="F:sequence-specific DNA binding"/>
    <property type="evidence" value="ECO:0007669"/>
    <property type="project" value="TreeGrafter"/>
</dbReference>
<dbReference type="InterPro" id="IPR058163">
    <property type="entry name" value="LysR-type_TF_proteobact-type"/>
</dbReference>
<keyword evidence="4" id="KW-0804">Transcription</keyword>
<dbReference type="FunFam" id="1.10.10.10:FF:000001">
    <property type="entry name" value="LysR family transcriptional regulator"/>
    <property type="match status" value="1"/>
</dbReference>
<keyword evidence="2" id="KW-0805">Transcription regulation</keyword>
<evidence type="ECO:0000256" key="4">
    <source>
        <dbReference type="ARBA" id="ARBA00023163"/>
    </source>
</evidence>
<reference evidence="6 7" key="1">
    <citation type="submission" date="2017-12" db="EMBL/GenBank/DDBJ databases">
        <title>Draft genome sequence of Ralstonia pickettii 52.</title>
        <authorList>
            <person name="Zheng B."/>
        </authorList>
    </citation>
    <scope>NUCLEOTIDE SEQUENCE [LARGE SCALE GENOMIC DNA]</scope>
    <source>
        <strain evidence="6 7">52</strain>
    </source>
</reference>